<feature type="region of interest" description="Disordered" evidence="1">
    <location>
        <begin position="107"/>
        <end position="133"/>
    </location>
</feature>
<reference evidence="2" key="3">
    <citation type="submission" date="2025-09" db="UniProtKB">
        <authorList>
            <consortium name="Ensembl"/>
        </authorList>
    </citation>
    <scope>IDENTIFICATION</scope>
</reference>
<organism evidence="2 3">
    <name type="scientific">Oncorhynchus tshawytscha</name>
    <name type="common">Chinook salmon</name>
    <name type="synonym">Salmo tshawytscha</name>
    <dbReference type="NCBI Taxonomy" id="74940"/>
    <lineage>
        <taxon>Eukaryota</taxon>
        <taxon>Metazoa</taxon>
        <taxon>Chordata</taxon>
        <taxon>Craniata</taxon>
        <taxon>Vertebrata</taxon>
        <taxon>Euteleostomi</taxon>
        <taxon>Actinopterygii</taxon>
        <taxon>Neopterygii</taxon>
        <taxon>Teleostei</taxon>
        <taxon>Protacanthopterygii</taxon>
        <taxon>Salmoniformes</taxon>
        <taxon>Salmonidae</taxon>
        <taxon>Salmoninae</taxon>
        <taxon>Oncorhynchus</taxon>
    </lineage>
</organism>
<evidence type="ECO:0000313" key="3">
    <source>
        <dbReference type="Proteomes" id="UP000694402"/>
    </source>
</evidence>
<dbReference type="InterPro" id="IPR029152">
    <property type="entry name" value="LKAAEAR1"/>
</dbReference>
<dbReference type="PANTHER" id="PTHR35665">
    <property type="entry name" value="PROTEIN LKAAEAR1"/>
    <property type="match status" value="1"/>
</dbReference>
<dbReference type="Proteomes" id="UP000694402">
    <property type="component" value="Unassembled WGS sequence"/>
</dbReference>
<reference evidence="2" key="2">
    <citation type="submission" date="2025-08" db="UniProtKB">
        <authorList>
            <consortium name="Ensembl"/>
        </authorList>
    </citation>
    <scope>IDENTIFICATION</scope>
</reference>
<sequence>MRKWSAVACFYDNGSKQHGAVCVISTSSPTTPPSLSLSLSLKGRPIDMSSKSDNKLSTCGNRRRSSATKEDVKRMCPQQRARYLAYEEPPKEAKTWMAMSRQRVSAWESSGAGGKRHTTVGHHQCDERDEEEKKRQDLIIGQLKAAEARNRVRQMRLQYRSMRTQEINLMISCQSSAQTAVRLELLLPTEESKINTIDCLDKLQRKRVEEILDDEKGLTITRR</sequence>
<name>A0AAZ3QB51_ONCTS</name>
<dbReference type="Ensembl" id="ENSOTST00005132001.1">
    <property type="protein sequence ID" value="ENSOTSP00005125214.1"/>
    <property type="gene ID" value="ENSOTSG00005059676.1"/>
</dbReference>
<gene>
    <name evidence="2" type="primary">SFR1</name>
</gene>
<feature type="region of interest" description="Disordered" evidence="1">
    <location>
        <begin position="42"/>
        <end position="74"/>
    </location>
</feature>
<protein>
    <recommendedName>
        <fullName evidence="4">Protein LKAAEAR1</fullName>
    </recommendedName>
</protein>
<evidence type="ECO:0000256" key="1">
    <source>
        <dbReference type="SAM" id="MobiDB-lite"/>
    </source>
</evidence>
<dbReference type="PANTHER" id="PTHR35665:SF1">
    <property type="entry name" value="PROTEIN LKAAEAR1"/>
    <property type="match status" value="1"/>
</dbReference>
<feature type="compositionally biased region" description="Polar residues" evidence="1">
    <location>
        <begin position="49"/>
        <end position="60"/>
    </location>
</feature>
<feature type="compositionally biased region" description="Basic and acidic residues" evidence="1">
    <location>
        <begin position="123"/>
        <end position="133"/>
    </location>
</feature>
<reference evidence="3" key="1">
    <citation type="journal article" date="2018" name="PLoS ONE">
        <title>Chinook salmon (Oncorhynchus tshawytscha) genome and transcriptome.</title>
        <authorList>
            <person name="Christensen K.A."/>
            <person name="Leong J.S."/>
            <person name="Sakhrani D."/>
            <person name="Biagi C.A."/>
            <person name="Minkley D.R."/>
            <person name="Withler R.E."/>
            <person name="Rondeau E.B."/>
            <person name="Koop B.F."/>
            <person name="Devlin R.H."/>
        </authorList>
    </citation>
    <scope>NUCLEOTIDE SEQUENCE [LARGE SCALE GENOMIC DNA]</scope>
</reference>
<dbReference type="AlphaFoldDB" id="A0AAZ3QB51"/>
<evidence type="ECO:0008006" key="4">
    <source>
        <dbReference type="Google" id="ProtNLM"/>
    </source>
</evidence>
<accession>A0AAZ3QB51</accession>
<keyword evidence="3" id="KW-1185">Reference proteome</keyword>
<proteinExistence type="predicted"/>
<evidence type="ECO:0000313" key="2">
    <source>
        <dbReference type="Ensembl" id="ENSOTSP00005125214.1"/>
    </source>
</evidence>
<dbReference type="GeneTree" id="ENSGT00390000009883"/>
<dbReference type="Pfam" id="PF15478">
    <property type="entry name" value="LKAAEAR"/>
    <property type="match status" value="1"/>
</dbReference>